<dbReference type="Proteomes" id="UP000317636">
    <property type="component" value="Unassembled WGS sequence"/>
</dbReference>
<accession>A0AC61T8Q9</accession>
<name>A0AC61T8Q9_9BACI</name>
<reference evidence="1" key="1">
    <citation type="submission" date="2019-06" db="EMBL/GenBank/DDBJ databases">
        <title>Draft genome sequence of Bacillus sp. strain MHSD28.</title>
        <authorList>
            <person name="Makuwa S.C."/>
            <person name="Serepa-Dlamini M.H."/>
        </authorList>
    </citation>
    <scope>NUCLEOTIDE SEQUENCE</scope>
    <source>
        <strain evidence="1">MHSD28</strain>
    </source>
</reference>
<evidence type="ECO:0000313" key="1">
    <source>
        <dbReference type="EMBL" id="TPV45824.1"/>
    </source>
</evidence>
<protein>
    <submittedName>
        <fullName evidence="1">Uncharacterized protein</fullName>
    </submittedName>
</protein>
<evidence type="ECO:0000313" key="2">
    <source>
        <dbReference type="Proteomes" id="UP000317636"/>
    </source>
</evidence>
<keyword evidence="2" id="KW-1185">Reference proteome</keyword>
<organism evidence="1 2">
    <name type="scientific">Bacillus dicomae</name>
    <dbReference type="NCBI Taxonomy" id="3088378"/>
    <lineage>
        <taxon>Bacteria</taxon>
        <taxon>Bacillati</taxon>
        <taxon>Bacillota</taxon>
        <taxon>Bacilli</taxon>
        <taxon>Bacillales</taxon>
        <taxon>Bacillaceae</taxon>
        <taxon>Bacillus</taxon>
        <taxon>Bacillus cereus group</taxon>
    </lineage>
</organism>
<proteinExistence type="predicted"/>
<gene>
    <name evidence="1" type="ORF">FJ659_00825</name>
</gene>
<comment type="caution">
    <text evidence="1">The sequence shown here is derived from an EMBL/GenBank/DDBJ whole genome shotgun (WGS) entry which is preliminary data.</text>
</comment>
<dbReference type="EMBL" id="VHIV01000001">
    <property type="protein sequence ID" value="TPV45824.1"/>
    <property type="molecule type" value="Genomic_DNA"/>
</dbReference>
<sequence>MPGSKTPTSKFSENKEVRWESTARKSPIGSTNNQWWIPLLIKVSLYVGRKSYYEKIGEPYPIHRFSHHYLFIWHIIATQNRPRHFTG</sequence>